<dbReference type="AlphaFoldDB" id="A0A8B7NIL4"/>
<dbReference type="Gene3D" id="1.20.80.60">
    <property type="match status" value="1"/>
</dbReference>
<dbReference type="CTD" id="9784"/>
<dbReference type="FunFam" id="3.30.1520.10:FF:000008">
    <property type="entry name" value="Sorting nexin-17 isoform1"/>
    <property type="match status" value="1"/>
</dbReference>
<dbReference type="GeneID" id="108670515"/>
<dbReference type="InterPro" id="IPR040842">
    <property type="entry name" value="SNX17/31_FERM"/>
</dbReference>
<keyword evidence="9" id="KW-0472">Membrane</keyword>
<comment type="function">
    <text evidence="10">Critical regulator of endosomal recycling of numerous surface proteins, including integrins, signaling receptor and channels. Binds to NPxY sequences in the cytoplasmic tails of target cargos. Associates with retriever and CCC complexes to prevent lysosomal degradation and promote cell surface recycling of numerous cargos such as integrins ITGB1, ITGB5 and their associated alpha subunits. Also required for maintenance of normal cell surface levels of APP and LRP1. Interacts with membranes containing phosphatidylinositol 3-phosphate (PtdIns(3P)).</text>
</comment>
<feature type="domain" description="Ras-associating" evidence="13">
    <location>
        <begin position="116"/>
        <end position="205"/>
    </location>
</feature>
<dbReference type="InterPro" id="IPR036871">
    <property type="entry name" value="PX_dom_sf"/>
</dbReference>
<evidence type="ECO:0000256" key="10">
    <source>
        <dbReference type="ARBA" id="ARBA00045612"/>
    </source>
</evidence>
<keyword evidence="8" id="KW-0446">Lipid-binding</keyword>
<gene>
    <name evidence="15" type="primary">LOC108670515</name>
</gene>
<feature type="compositionally biased region" description="Polar residues" evidence="11">
    <location>
        <begin position="352"/>
        <end position="362"/>
    </location>
</feature>
<dbReference type="Gene3D" id="3.30.1520.10">
    <property type="entry name" value="Phox-like domain"/>
    <property type="match status" value="1"/>
</dbReference>
<dbReference type="Pfam" id="PF21271">
    <property type="entry name" value="SNX17-31_F2_FERM"/>
    <property type="match status" value="1"/>
</dbReference>
<dbReference type="InterPro" id="IPR028666">
    <property type="entry name" value="SNX17_FERM_N"/>
</dbReference>
<dbReference type="PANTHER" id="PTHR12431">
    <property type="entry name" value="SORTING NEXIN 17 AND 27"/>
    <property type="match status" value="1"/>
</dbReference>
<keyword evidence="5" id="KW-0813">Transport</keyword>
<keyword evidence="7" id="KW-0653">Protein transport</keyword>
<accession>A0A8B7NIL4</accession>
<dbReference type="GO" id="GO:0035091">
    <property type="term" value="F:phosphatidylinositol binding"/>
    <property type="evidence" value="ECO:0007669"/>
    <property type="project" value="InterPro"/>
</dbReference>
<evidence type="ECO:0000256" key="6">
    <source>
        <dbReference type="ARBA" id="ARBA00022753"/>
    </source>
</evidence>
<dbReference type="GO" id="GO:0030659">
    <property type="term" value="C:cytoplasmic vesicle membrane"/>
    <property type="evidence" value="ECO:0007669"/>
    <property type="project" value="UniProtKB-SubCell"/>
</dbReference>
<dbReference type="CDD" id="cd16121">
    <property type="entry name" value="FERM_F1_SNX17"/>
    <property type="match status" value="1"/>
</dbReference>
<evidence type="ECO:0000256" key="2">
    <source>
        <dbReference type="ARBA" id="ARBA00004412"/>
    </source>
</evidence>
<evidence type="ECO:0000256" key="3">
    <source>
        <dbReference type="ARBA" id="ARBA00010883"/>
    </source>
</evidence>
<dbReference type="GO" id="GO:0006886">
    <property type="term" value="P:intracellular protein transport"/>
    <property type="evidence" value="ECO:0007669"/>
    <property type="project" value="TreeGrafter"/>
</dbReference>
<evidence type="ECO:0000313" key="14">
    <source>
        <dbReference type="Proteomes" id="UP000694843"/>
    </source>
</evidence>
<dbReference type="InterPro" id="IPR048767">
    <property type="entry name" value="SNX17-31_FERM_F2"/>
</dbReference>
<evidence type="ECO:0000256" key="8">
    <source>
        <dbReference type="ARBA" id="ARBA00023121"/>
    </source>
</evidence>
<comment type="subcellular location">
    <subcellularLocation>
        <location evidence="1">Cytoplasmic vesicle membrane</location>
        <topology evidence="1">Peripheral membrane protein</topology>
        <orientation evidence="1">Cytoplasmic side</orientation>
    </subcellularLocation>
    <subcellularLocation>
        <location evidence="2">Early endosome</location>
    </subcellularLocation>
</comment>
<dbReference type="KEGG" id="hazt:108670515"/>
<dbReference type="PROSITE" id="PS50200">
    <property type="entry name" value="RA"/>
    <property type="match status" value="1"/>
</dbReference>
<dbReference type="PROSITE" id="PS50195">
    <property type="entry name" value="PX"/>
    <property type="match status" value="1"/>
</dbReference>
<name>A0A8B7NIL4_HYAAZ</name>
<evidence type="ECO:0000256" key="5">
    <source>
        <dbReference type="ARBA" id="ARBA00022448"/>
    </source>
</evidence>
<keyword evidence="14" id="KW-1185">Reference proteome</keyword>
<dbReference type="FunFam" id="1.20.80.60:FF:000001">
    <property type="entry name" value="Sorting nexin-17 isoform1"/>
    <property type="match status" value="1"/>
</dbReference>
<evidence type="ECO:0000259" key="12">
    <source>
        <dbReference type="PROSITE" id="PS50195"/>
    </source>
</evidence>
<dbReference type="InterPro" id="IPR000159">
    <property type="entry name" value="RA_dom"/>
</dbReference>
<dbReference type="SMART" id="SM00312">
    <property type="entry name" value="PX"/>
    <property type="match status" value="1"/>
</dbReference>
<dbReference type="InterPro" id="IPR001683">
    <property type="entry name" value="PX_dom"/>
</dbReference>
<dbReference type="Pfam" id="PF21273">
    <property type="entry name" value="SNX17-27-31_F1_FERM"/>
    <property type="match status" value="1"/>
</dbReference>
<dbReference type="Pfam" id="PF18116">
    <property type="entry name" value="SNX17_FERM_C"/>
    <property type="match status" value="2"/>
</dbReference>
<protein>
    <recommendedName>
        <fullName evidence="4">Sorting nexin-17</fullName>
    </recommendedName>
</protein>
<dbReference type="InterPro" id="IPR048763">
    <property type="entry name" value="SNX17-31_FERM_F1"/>
</dbReference>
<reference evidence="15" key="1">
    <citation type="submission" date="2025-08" db="UniProtKB">
        <authorList>
            <consortium name="RefSeq"/>
        </authorList>
    </citation>
    <scope>IDENTIFICATION</scope>
    <source>
        <tissue evidence="15">Whole organism</tissue>
    </source>
</reference>
<dbReference type="OrthoDB" id="5772781at2759"/>
<evidence type="ECO:0000256" key="9">
    <source>
        <dbReference type="ARBA" id="ARBA00023136"/>
    </source>
</evidence>
<evidence type="ECO:0000256" key="7">
    <source>
        <dbReference type="ARBA" id="ARBA00022927"/>
    </source>
</evidence>
<dbReference type="GO" id="GO:0007165">
    <property type="term" value="P:signal transduction"/>
    <property type="evidence" value="ECO:0007669"/>
    <property type="project" value="InterPro"/>
</dbReference>
<dbReference type="InterPro" id="IPR011993">
    <property type="entry name" value="PH-like_dom_sf"/>
</dbReference>
<feature type="compositionally biased region" description="Low complexity" evidence="11">
    <location>
        <begin position="363"/>
        <end position="390"/>
    </location>
</feature>
<dbReference type="RefSeq" id="XP_018013479.1">
    <property type="nucleotide sequence ID" value="XM_018157990.2"/>
</dbReference>
<dbReference type="GO" id="GO:0005769">
    <property type="term" value="C:early endosome"/>
    <property type="evidence" value="ECO:0007669"/>
    <property type="project" value="UniProtKB-SubCell"/>
</dbReference>
<dbReference type="Pfam" id="PF00787">
    <property type="entry name" value="PX"/>
    <property type="match status" value="1"/>
</dbReference>
<dbReference type="SUPFAM" id="SSF64268">
    <property type="entry name" value="PX domain"/>
    <property type="match status" value="1"/>
</dbReference>
<evidence type="ECO:0000256" key="11">
    <source>
        <dbReference type="SAM" id="MobiDB-lite"/>
    </source>
</evidence>
<feature type="region of interest" description="Disordered" evidence="11">
    <location>
        <begin position="352"/>
        <end position="423"/>
    </location>
</feature>
<dbReference type="Proteomes" id="UP000694843">
    <property type="component" value="Unplaced"/>
</dbReference>
<evidence type="ECO:0000256" key="4">
    <source>
        <dbReference type="ARBA" id="ARBA00015282"/>
    </source>
</evidence>
<keyword evidence="6" id="KW-0967">Endosome</keyword>
<dbReference type="Gene3D" id="3.10.20.90">
    <property type="entry name" value="Phosphatidylinositol 3-kinase Catalytic Subunit, Chain A, domain 1"/>
    <property type="match status" value="1"/>
</dbReference>
<organism evidence="14 15">
    <name type="scientific">Hyalella azteca</name>
    <name type="common">Amphipod</name>
    <dbReference type="NCBI Taxonomy" id="294128"/>
    <lineage>
        <taxon>Eukaryota</taxon>
        <taxon>Metazoa</taxon>
        <taxon>Ecdysozoa</taxon>
        <taxon>Arthropoda</taxon>
        <taxon>Crustacea</taxon>
        <taxon>Multicrustacea</taxon>
        <taxon>Malacostraca</taxon>
        <taxon>Eumalacostraca</taxon>
        <taxon>Peracarida</taxon>
        <taxon>Amphipoda</taxon>
        <taxon>Senticaudata</taxon>
        <taxon>Talitrida</taxon>
        <taxon>Talitroidea</taxon>
        <taxon>Hyalellidae</taxon>
        <taxon>Hyalella</taxon>
    </lineage>
</organism>
<dbReference type="PANTHER" id="PTHR12431:SF14">
    <property type="entry name" value="LD15323P"/>
    <property type="match status" value="1"/>
</dbReference>
<evidence type="ECO:0000256" key="1">
    <source>
        <dbReference type="ARBA" id="ARBA00004180"/>
    </source>
</evidence>
<feature type="compositionally biased region" description="Polar residues" evidence="11">
    <location>
        <begin position="409"/>
        <end position="418"/>
    </location>
</feature>
<evidence type="ECO:0000259" key="13">
    <source>
        <dbReference type="PROSITE" id="PS50200"/>
    </source>
</evidence>
<evidence type="ECO:0000313" key="15">
    <source>
        <dbReference type="RefSeq" id="XP_018013479.1"/>
    </source>
</evidence>
<dbReference type="GO" id="GO:0032456">
    <property type="term" value="P:endocytic recycling"/>
    <property type="evidence" value="ECO:0007669"/>
    <property type="project" value="TreeGrafter"/>
</dbReference>
<feature type="domain" description="PX" evidence="12">
    <location>
        <begin position="1"/>
        <end position="108"/>
    </location>
</feature>
<proteinExistence type="inferred from homology"/>
<comment type="similarity">
    <text evidence="3">Belongs to the sorting nexin family.</text>
</comment>
<sequence length="615" mass="67194">MHFSIPDTKESLDDNGSTYLAYNIQVNGWHHCSLRYRQLLNLHHLLQRELPTISLPAFPPKKILPLSLLQTEDRRHALEKYILALSQEPRVLLNHHFNGFLACAQHESFTGGGSIQEVPIQVFLMNGQRIVVTATDAFQTQHLLQLVCQQIGLPCELMNYFALYLVKKQDSELTLVKKLQNFECPYISQKSMRGSHRIVLRRNYWVCAGDSAVEDHVLSHPVGLGLVYGQVVAEVQCGWVLATPEQHRALAQLQARGQKKEYLEAARTLRYYGCTLFSPCVCDFPAPNTPVTVAIGNNELNFRISGEDGVVKEGSFKVTRMRCWRISTHQKSPNSVSPCSDIEGCISNDRNGTSKALSGSRQNSTNSNSSGFGSTHSLSSSSGPHNNGSLEPNNTTATDGDRQDFEDLASSSKHSNLSGRLASPLNGCSAMPNLAGSNGQGSSDNGVTEVLQRPDAAGGGAVLELSFEYLLRAGEMRWVRVLSNQAVLMSLCLQSMVQQLIGASAPGSSPTPPACPAVTELPVHYTKTDGSSVLVYTYQVRQPRNSTAGLVALGELSLRRLTEKFAELNGSNNSSSAASQQQPSQQLGSSVVSYQQLSQHVVENSAFNIITDQHL</sequence>
<dbReference type="Gene3D" id="2.30.29.30">
    <property type="entry name" value="Pleckstrin-homology domain (PH domain)/Phosphotyrosine-binding domain (PTB)"/>
    <property type="match status" value="2"/>
</dbReference>